<proteinExistence type="predicted"/>
<accession>A0A6J7W9W6</accession>
<name>A0A6J7W9W6_9CAUD</name>
<sequence length="71" mass="8369">MNDVNELRDQVIEILKEMKKTGVWNTTKTKYIFKFNNEMDMPYETNFGCGDCVKRVYDRLVTYFAGCGIEI</sequence>
<evidence type="ECO:0000313" key="1">
    <source>
        <dbReference type="EMBL" id="CAB5187305.1"/>
    </source>
</evidence>
<protein>
    <submittedName>
        <fullName evidence="1">Uncharacterized protein</fullName>
    </submittedName>
</protein>
<organism evidence="1">
    <name type="scientific">uncultured Caudovirales phage</name>
    <dbReference type="NCBI Taxonomy" id="2100421"/>
    <lineage>
        <taxon>Viruses</taxon>
        <taxon>Duplodnaviria</taxon>
        <taxon>Heunggongvirae</taxon>
        <taxon>Uroviricota</taxon>
        <taxon>Caudoviricetes</taxon>
        <taxon>Peduoviridae</taxon>
        <taxon>Maltschvirus</taxon>
        <taxon>Maltschvirus maltsch</taxon>
    </lineage>
</organism>
<gene>
    <name evidence="1" type="ORF">UFOVP163_29</name>
</gene>
<dbReference type="EMBL" id="LR798208">
    <property type="protein sequence ID" value="CAB5187305.1"/>
    <property type="molecule type" value="Genomic_DNA"/>
</dbReference>
<reference evidence="1" key="1">
    <citation type="submission" date="2020-05" db="EMBL/GenBank/DDBJ databases">
        <authorList>
            <person name="Chiriac C."/>
            <person name="Salcher M."/>
            <person name="Ghai R."/>
            <person name="Kavagutti S V."/>
        </authorList>
    </citation>
    <scope>NUCLEOTIDE SEQUENCE</scope>
</reference>